<feature type="domain" description="YjiS-like" evidence="1">
    <location>
        <begin position="28"/>
        <end position="63"/>
    </location>
</feature>
<gene>
    <name evidence="2" type="ORF">SAMN05444169_5353</name>
</gene>
<proteinExistence type="predicted"/>
<evidence type="ECO:0000313" key="2">
    <source>
        <dbReference type="EMBL" id="SHH03046.1"/>
    </source>
</evidence>
<dbReference type="Pfam" id="PF06568">
    <property type="entry name" value="YjiS-like"/>
    <property type="match status" value="1"/>
</dbReference>
<organism evidence="2 3">
    <name type="scientific">Bradyrhizobium erythrophlei</name>
    <dbReference type="NCBI Taxonomy" id="1437360"/>
    <lineage>
        <taxon>Bacteria</taxon>
        <taxon>Pseudomonadati</taxon>
        <taxon>Pseudomonadota</taxon>
        <taxon>Alphaproteobacteria</taxon>
        <taxon>Hyphomicrobiales</taxon>
        <taxon>Nitrobacteraceae</taxon>
        <taxon>Bradyrhizobium</taxon>
    </lineage>
</organism>
<accession>A0A1M5PMX0</accession>
<dbReference type="InterPro" id="IPR009506">
    <property type="entry name" value="YjiS-like"/>
</dbReference>
<dbReference type="AlphaFoldDB" id="A0A1M5PMX0"/>
<dbReference type="RefSeq" id="WP_079568528.1">
    <property type="nucleotide sequence ID" value="NZ_LT670818.1"/>
</dbReference>
<name>A0A1M5PMX0_9BRAD</name>
<protein>
    <recommendedName>
        <fullName evidence="1">YjiS-like domain-containing protein</fullName>
    </recommendedName>
</protein>
<sequence>MSTTYGATRLGQAAAKRQVYYSPLEKYWDAFLEWRKRQRLRATLCDLSDRELMDIGTTRGEIDYVASNRGIDPRGIRSAEWARYLPTVDGQIVNFQTHPCPETDFR</sequence>
<dbReference type="EMBL" id="LT670818">
    <property type="protein sequence ID" value="SHH03046.1"/>
    <property type="molecule type" value="Genomic_DNA"/>
</dbReference>
<reference evidence="2 3" key="1">
    <citation type="submission" date="2016-11" db="EMBL/GenBank/DDBJ databases">
        <authorList>
            <person name="Jaros S."/>
            <person name="Januszkiewicz K."/>
            <person name="Wedrychowicz H."/>
        </authorList>
    </citation>
    <scope>NUCLEOTIDE SEQUENCE [LARGE SCALE GENOMIC DNA]</scope>
    <source>
        <strain evidence="2 3">GAS242</strain>
    </source>
</reference>
<dbReference type="Proteomes" id="UP000190675">
    <property type="component" value="Chromosome I"/>
</dbReference>
<dbReference type="OrthoDB" id="8116725at2"/>
<evidence type="ECO:0000259" key="1">
    <source>
        <dbReference type="Pfam" id="PF06568"/>
    </source>
</evidence>
<evidence type="ECO:0000313" key="3">
    <source>
        <dbReference type="Proteomes" id="UP000190675"/>
    </source>
</evidence>